<dbReference type="EMBL" id="OV725077">
    <property type="protein sequence ID" value="CAH1391901.1"/>
    <property type="molecule type" value="Genomic_DNA"/>
</dbReference>
<dbReference type="InterPro" id="IPR006149">
    <property type="entry name" value="EB_dom"/>
</dbReference>
<sequence>MFRGTFADLNMYFYLIVLSLFYSVNSLTEVSIKNNTTVSPPISQNIYSTPVTPPHVPNAEVRAVSTPISTEEPILKTDKEIKLNIKHSLLEALNKPLVLGSSCINRTDCSAQNNSVCLNGVCKCDKDFVASPNNKSCLSKAKALGDDCWENVQCDSIYGVSGLAVCASFHCVCSPNAVLKNNKCYKKTVLGKSCREDSDCVSIQYSFCYQQVCACDPDFFPDITGTQCFPFSRGLGESCENNSDCEVDMQPNEKPGARECKNNKCVCAKGYKGIPESNICQSGSSILSQSLLLILSCLFFLLK</sequence>
<accession>A0A9P0E572</accession>
<evidence type="ECO:0000313" key="3">
    <source>
        <dbReference type="EMBL" id="CAH1391901.1"/>
    </source>
</evidence>
<evidence type="ECO:0000259" key="2">
    <source>
        <dbReference type="Pfam" id="PF01683"/>
    </source>
</evidence>
<gene>
    <name evidence="3" type="ORF">NEZAVI_LOCUS2827</name>
</gene>
<reference evidence="3" key="1">
    <citation type="submission" date="2022-01" db="EMBL/GenBank/DDBJ databases">
        <authorList>
            <person name="King R."/>
        </authorList>
    </citation>
    <scope>NUCLEOTIDE SEQUENCE</scope>
</reference>
<dbReference type="AlphaFoldDB" id="A0A9P0E572"/>
<feature type="signal peptide" evidence="1">
    <location>
        <begin position="1"/>
        <end position="26"/>
    </location>
</feature>
<dbReference type="PANTHER" id="PTHR39069:SF8">
    <property type="entry name" value="FI17111P1"/>
    <property type="match status" value="1"/>
</dbReference>
<name>A0A9P0E572_NEZVI</name>
<keyword evidence="1" id="KW-0732">Signal</keyword>
<dbReference type="Pfam" id="PF01683">
    <property type="entry name" value="EB"/>
    <property type="match status" value="2"/>
</dbReference>
<dbReference type="Proteomes" id="UP001152798">
    <property type="component" value="Chromosome 1"/>
</dbReference>
<protein>
    <recommendedName>
        <fullName evidence="2">EB domain-containing protein</fullName>
    </recommendedName>
</protein>
<evidence type="ECO:0000256" key="1">
    <source>
        <dbReference type="SAM" id="SignalP"/>
    </source>
</evidence>
<evidence type="ECO:0000313" key="4">
    <source>
        <dbReference type="Proteomes" id="UP001152798"/>
    </source>
</evidence>
<dbReference type="OrthoDB" id="5912242at2759"/>
<organism evidence="3 4">
    <name type="scientific">Nezara viridula</name>
    <name type="common">Southern green stink bug</name>
    <name type="synonym">Cimex viridulus</name>
    <dbReference type="NCBI Taxonomy" id="85310"/>
    <lineage>
        <taxon>Eukaryota</taxon>
        <taxon>Metazoa</taxon>
        <taxon>Ecdysozoa</taxon>
        <taxon>Arthropoda</taxon>
        <taxon>Hexapoda</taxon>
        <taxon>Insecta</taxon>
        <taxon>Pterygota</taxon>
        <taxon>Neoptera</taxon>
        <taxon>Paraneoptera</taxon>
        <taxon>Hemiptera</taxon>
        <taxon>Heteroptera</taxon>
        <taxon>Panheteroptera</taxon>
        <taxon>Pentatomomorpha</taxon>
        <taxon>Pentatomoidea</taxon>
        <taxon>Pentatomidae</taxon>
        <taxon>Pentatominae</taxon>
        <taxon>Nezara</taxon>
    </lineage>
</organism>
<feature type="domain" description="EB" evidence="2">
    <location>
        <begin position="173"/>
        <end position="222"/>
    </location>
</feature>
<feature type="domain" description="EB" evidence="2">
    <location>
        <begin position="226"/>
        <end position="272"/>
    </location>
</feature>
<keyword evidence="4" id="KW-1185">Reference proteome</keyword>
<feature type="chain" id="PRO_5040239569" description="EB domain-containing protein" evidence="1">
    <location>
        <begin position="27"/>
        <end position="303"/>
    </location>
</feature>
<dbReference type="PANTHER" id="PTHR39069">
    <property type="entry name" value="ECDYSONE-INDUCIBLE GENE E1, ISOFORM A"/>
    <property type="match status" value="1"/>
</dbReference>
<proteinExistence type="predicted"/>